<proteinExistence type="predicted"/>
<dbReference type="Proteomes" id="UP000054845">
    <property type="component" value="Unassembled WGS sequence"/>
</dbReference>
<accession>A0A0N7L935</accession>
<evidence type="ECO:0008006" key="4">
    <source>
        <dbReference type="Google" id="ProtNLM"/>
    </source>
</evidence>
<dbReference type="EMBL" id="CCYA01000181">
    <property type="protein sequence ID" value="CEH12682.1"/>
    <property type="molecule type" value="Genomic_DNA"/>
</dbReference>
<dbReference type="AlphaFoldDB" id="A0A0N7L935"/>
<name>A0A0N7L935_9BASI</name>
<reference evidence="2 3" key="1">
    <citation type="submission" date="2014-09" db="EMBL/GenBank/DDBJ databases">
        <authorList>
            <person name="Magalhaes I.L.F."/>
            <person name="Oliveira U."/>
            <person name="Santos F.R."/>
            <person name="Vidigal T.H.D.A."/>
            <person name="Brescovit A.D."/>
            <person name="Santos A.J."/>
        </authorList>
    </citation>
    <scope>NUCLEOTIDE SEQUENCE [LARGE SCALE GENOMIC DNA]</scope>
</reference>
<evidence type="ECO:0000313" key="3">
    <source>
        <dbReference type="Proteomes" id="UP000054845"/>
    </source>
</evidence>
<evidence type="ECO:0000256" key="1">
    <source>
        <dbReference type="SAM" id="MobiDB-lite"/>
    </source>
</evidence>
<dbReference type="OrthoDB" id="18595at2759"/>
<keyword evidence="3" id="KW-1185">Reference proteome</keyword>
<protein>
    <recommendedName>
        <fullName evidence="4">Protein FYV4, mitochondrial</fullName>
    </recommendedName>
</protein>
<sequence>MSDAIKARLKVLGRAAPISFVSKTNKRILPRLHPLDPREARIERSLILQSSRLARSINPHTPLLPAALHRYVKSEEATGFEDGMEALLRGRRRALRETLFPKAPTPKEVERANAKRSGRSDIAEKGERIGVKQFLSTIARPPAREDLSGNSKVVDALRERPDGVKKEDLQALEEGQDAPLVASASTKLLKDAGVATRMRKYIHWCLQRAHSRSALSESIIEPKKPKMYRGWGPRVQNGKRVRGEKRPGEK</sequence>
<evidence type="ECO:0000313" key="2">
    <source>
        <dbReference type="EMBL" id="CEH12682.1"/>
    </source>
</evidence>
<feature type="region of interest" description="Disordered" evidence="1">
    <location>
        <begin position="225"/>
        <end position="250"/>
    </location>
</feature>
<dbReference type="STRING" id="401625.A0A0N7L935"/>
<organism evidence="2 3">
    <name type="scientific">Ceraceosorus bombacis</name>
    <dbReference type="NCBI Taxonomy" id="401625"/>
    <lineage>
        <taxon>Eukaryota</taxon>
        <taxon>Fungi</taxon>
        <taxon>Dikarya</taxon>
        <taxon>Basidiomycota</taxon>
        <taxon>Ustilaginomycotina</taxon>
        <taxon>Exobasidiomycetes</taxon>
        <taxon>Ceraceosorales</taxon>
        <taxon>Ceraceosoraceae</taxon>
        <taxon>Ceraceosorus</taxon>
    </lineage>
</organism>